<proteinExistence type="predicted"/>
<organism evidence="1 2">
    <name type="scientific">Phtheirospermum japonicum</name>
    <dbReference type="NCBI Taxonomy" id="374723"/>
    <lineage>
        <taxon>Eukaryota</taxon>
        <taxon>Viridiplantae</taxon>
        <taxon>Streptophyta</taxon>
        <taxon>Embryophyta</taxon>
        <taxon>Tracheophyta</taxon>
        <taxon>Spermatophyta</taxon>
        <taxon>Magnoliopsida</taxon>
        <taxon>eudicotyledons</taxon>
        <taxon>Gunneridae</taxon>
        <taxon>Pentapetalae</taxon>
        <taxon>asterids</taxon>
        <taxon>lamiids</taxon>
        <taxon>Lamiales</taxon>
        <taxon>Orobanchaceae</taxon>
        <taxon>Orobanchaceae incertae sedis</taxon>
        <taxon>Phtheirospermum</taxon>
    </lineage>
</organism>
<dbReference type="OrthoDB" id="2401965at2759"/>
<dbReference type="Proteomes" id="UP000653305">
    <property type="component" value="Unassembled WGS sequence"/>
</dbReference>
<comment type="caution">
    <text evidence="1">The sequence shown here is derived from an EMBL/GenBank/DDBJ whole genome shotgun (WGS) entry which is preliminary data.</text>
</comment>
<reference evidence="1" key="1">
    <citation type="submission" date="2020-07" db="EMBL/GenBank/DDBJ databases">
        <title>Ethylene signaling mediates host invasion by parasitic plants.</title>
        <authorList>
            <person name="Yoshida S."/>
        </authorList>
    </citation>
    <scope>NUCLEOTIDE SEQUENCE</scope>
    <source>
        <strain evidence="1">Okayama</strain>
    </source>
</reference>
<accession>A0A830CKN7</accession>
<protein>
    <submittedName>
        <fullName evidence="1">Uncharacterized protein</fullName>
    </submittedName>
</protein>
<name>A0A830CKN7_9LAMI</name>
<sequence>MGIEGINDIKAKLDVANKVMSKIGGHMSGKSQVVMCRVVRHMVALIRCDQRRETRR</sequence>
<keyword evidence="2" id="KW-1185">Reference proteome</keyword>
<dbReference type="EMBL" id="BMAC01000666">
    <property type="protein sequence ID" value="GFQ01228.1"/>
    <property type="molecule type" value="Genomic_DNA"/>
</dbReference>
<gene>
    <name evidence="1" type="ORF">PHJA_002266700</name>
</gene>
<evidence type="ECO:0000313" key="2">
    <source>
        <dbReference type="Proteomes" id="UP000653305"/>
    </source>
</evidence>
<evidence type="ECO:0000313" key="1">
    <source>
        <dbReference type="EMBL" id="GFQ01228.1"/>
    </source>
</evidence>
<dbReference type="AlphaFoldDB" id="A0A830CKN7"/>